<keyword evidence="2 7" id="KW-0813">Transport</keyword>
<dbReference type="Proteomes" id="UP000245412">
    <property type="component" value="Unassembled WGS sequence"/>
</dbReference>
<comment type="subcellular location">
    <subcellularLocation>
        <location evidence="1 7">Cell membrane</location>
        <topology evidence="1 7">Multi-pass membrane protein</topology>
    </subcellularLocation>
</comment>
<evidence type="ECO:0000256" key="5">
    <source>
        <dbReference type="ARBA" id="ARBA00022989"/>
    </source>
</evidence>
<name>A0AB73T118_9FIRM</name>
<comment type="caution">
    <text evidence="9">The sequence shown here is derived from an EMBL/GenBank/DDBJ whole genome shotgun (WGS) entry which is preliminary data.</text>
</comment>
<dbReference type="GO" id="GO:0005886">
    <property type="term" value="C:plasma membrane"/>
    <property type="evidence" value="ECO:0007669"/>
    <property type="project" value="UniProtKB-SubCell"/>
</dbReference>
<dbReference type="Gene3D" id="1.10.3720.10">
    <property type="entry name" value="MetI-like"/>
    <property type="match status" value="1"/>
</dbReference>
<evidence type="ECO:0000256" key="3">
    <source>
        <dbReference type="ARBA" id="ARBA00022475"/>
    </source>
</evidence>
<evidence type="ECO:0000259" key="8">
    <source>
        <dbReference type="PROSITE" id="PS50928"/>
    </source>
</evidence>
<protein>
    <submittedName>
        <fullName evidence="9">Carbohydrate ABC transporter membrane protein 2 (CUT1 family)</fullName>
    </submittedName>
</protein>
<proteinExistence type="inferred from homology"/>
<reference evidence="9 10" key="1">
    <citation type="submission" date="2018-05" db="EMBL/GenBank/DDBJ databases">
        <authorList>
            <person name="Goeker M."/>
            <person name="Huntemann M."/>
            <person name="Clum A."/>
            <person name="Pillay M."/>
            <person name="Palaniappan K."/>
            <person name="Varghese N."/>
            <person name="Mikhailova N."/>
            <person name="Stamatis D."/>
            <person name="Reddy T."/>
            <person name="Daum C."/>
            <person name="Shapiro N."/>
            <person name="Ivanova N."/>
            <person name="Kyrpides N."/>
            <person name="Woyke T."/>
        </authorList>
    </citation>
    <scope>NUCLEOTIDE SEQUENCE [LARGE SCALE GENOMIC DNA]</scope>
    <source>
        <strain evidence="9 10">DSM 26524</strain>
    </source>
</reference>
<feature type="transmembrane region" description="Helical" evidence="7">
    <location>
        <begin position="142"/>
        <end position="163"/>
    </location>
</feature>
<dbReference type="InterPro" id="IPR035906">
    <property type="entry name" value="MetI-like_sf"/>
</dbReference>
<evidence type="ECO:0000313" key="10">
    <source>
        <dbReference type="Proteomes" id="UP000245412"/>
    </source>
</evidence>
<feature type="transmembrane region" description="Helical" evidence="7">
    <location>
        <begin position="243"/>
        <end position="264"/>
    </location>
</feature>
<evidence type="ECO:0000256" key="1">
    <source>
        <dbReference type="ARBA" id="ARBA00004651"/>
    </source>
</evidence>
<dbReference type="RefSeq" id="WP_109747690.1">
    <property type="nucleotide sequence ID" value="NZ_JANKBI010000013.1"/>
</dbReference>
<evidence type="ECO:0000256" key="2">
    <source>
        <dbReference type="ARBA" id="ARBA00022448"/>
    </source>
</evidence>
<dbReference type="PANTHER" id="PTHR43744:SF12">
    <property type="entry name" value="ABC TRANSPORTER PERMEASE PROTEIN MG189-RELATED"/>
    <property type="match status" value="1"/>
</dbReference>
<dbReference type="PROSITE" id="PS50928">
    <property type="entry name" value="ABC_TM1"/>
    <property type="match status" value="1"/>
</dbReference>
<dbReference type="GO" id="GO:0055085">
    <property type="term" value="P:transmembrane transport"/>
    <property type="evidence" value="ECO:0007669"/>
    <property type="project" value="InterPro"/>
</dbReference>
<dbReference type="AlphaFoldDB" id="A0AB73T118"/>
<feature type="transmembrane region" description="Helical" evidence="7">
    <location>
        <begin position="73"/>
        <end position="98"/>
    </location>
</feature>
<feature type="domain" description="ABC transmembrane type-1" evidence="8">
    <location>
        <begin position="74"/>
        <end position="264"/>
    </location>
</feature>
<keyword evidence="10" id="KW-1185">Reference proteome</keyword>
<keyword evidence="5 7" id="KW-1133">Transmembrane helix</keyword>
<organism evidence="9 10">
    <name type="scientific">Murimonas intestini</name>
    <dbReference type="NCBI Taxonomy" id="1337051"/>
    <lineage>
        <taxon>Bacteria</taxon>
        <taxon>Bacillati</taxon>
        <taxon>Bacillota</taxon>
        <taxon>Clostridia</taxon>
        <taxon>Lachnospirales</taxon>
        <taxon>Lachnospiraceae</taxon>
        <taxon>Murimonas</taxon>
    </lineage>
</organism>
<dbReference type="PANTHER" id="PTHR43744">
    <property type="entry name" value="ABC TRANSPORTER PERMEASE PROTEIN MG189-RELATED-RELATED"/>
    <property type="match status" value="1"/>
</dbReference>
<comment type="similarity">
    <text evidence="7">Belongs to the binding-protein-dependent transport system permease family.</text>
</comment>
<accession>A0AB73T118</accession>
<dbReference type="Pfam" id="PF00528">
    <property type="entry name" value="BPD_transp_1"/>
    <property type="match status" value="1"/>
</dbReference>
<dbReference type="InterPro" id="IPR000515">
    <property type="entry name" value="MetI-like"/>
</dbReference>
<dbReference type="EMBL" id="QGGY01000012">
    <property type="protein sequence ID" value="PWJ73508.1"/>
    <property type="molecule type" value="Genomic_DNA"/>
</dbReference>
<gene>
    <name evidence="9" type="ORF">C7383_11283</name>
</gene>
<dbReference type="CDD" id="cd06261">
    <property type="entry name" value="TM_PBP2"/>
    <property type="match status" value="1"/>
</dbReference>
<evidence type="ECO:0000256" key="4">
    <source>
        <dbReference type="ARBA" id="ARBA00022692"/>
    </source>
</evidence>
<dbReference type="SUPFAM" id="SSF161098">
    <property type="entry name" value="MetI-like"/>
    <property type="match status" value="1"/>
</dbReference>
<evidence type="ECO:0000313" key="9">
    <source>
        <dbReference type="EMBL" id="PWJ73508.1"/>
    </source>
</evidence>
<feature type="transmembrane region" description="Helical" evidence="7">
    <location>
        <begin position="184"/>
        <end position="205"/>
    </location>
</feature>
<evidence type="ECO:0000256" key="7">
    <source>
        <dbReference type="RuleBase" id="RU363032"/>
    </source>
</evidence>
<evidence type="ECO:0000256" key="6">
    <source>
        <dbReference type="ARBA" id="ARBA00023136"/>
    </source>
</evidence>
<feature type="transmembrane region" description="Helical" evidence="7">
    <location>
        <begin position="110"/>
        <end position="130"/>
    </location>
</feature>
<keyword evidence="6 7" id="KW-0472">Membrane</keyword>
<keyword evidence="4 7" id="KW-0812">Transmembrane</keyword>
<sequence length="280" mass="31465">MKKKTRASRWASCTILTLVAAVWVLPIVWAVFTSFKTETEIKTKGFGFLPKVWTTENYINILQNTDNAPIVRWFLNSMFMAVTVAVLSIIIVSLTAYGYSRLKFKYRDQLFYTIMAISLFPSVINIIPLYKIISVFDWVNNAMAMIIPGLGAVTNIFLVRQFSLGIPKEFDEAARIDGAGEWRIFTMVILPMLKPVLTVVALFSFTSVWNDFLWPTIVFNDVEKMPLTAGLQLLQGAYGGFQLGPILAAACIAMIPTFLLYLFAQKYFLQSMSLSAGVKG</sequence>
<keyword evidence="3" id="KW-1003">Cell membrane</keyword>